<evidence type="ECO:0000313" key="2">
    <source>
        <dbReference type="Proteomes" id="UP000000657"/>
    </source>
</evidence>
<dbReference type="KEGG" id="fal:FRAAL4303"/>
<accession>Q0RHS8</accession>
<proteinExistence type="predicted"/>
<organism evidence="1 2">
    <name type="scientific">Frankia alni (strain DSM 45986 / CECT 9034 / ACN14a)</name>
    <dbReference type="NCBI Taxonomy" id="326424"/>
    <lineage>
        <taxon>Bacteria</taxon>
        <taxon>Bacillati</taxon>
        <taxon>Actinomycetota</taxon>
        <taxon>Actinomycetes</taxon>
        <taxon>Frankiales</taxon>
        <taxon>Frankiaceae</taxon>
        <taxon>Frankia</taxon>
    </lineage>
</organism>
<reference evidence="1 2" key="1">
    <citation type="journal article" date="2007" name="Genome Res.">
        <title>Genome characteristics of facultatively symbiotic Frankia sp. strains reflect host range and host plant biogeography.</title>
        <authorList>
            <person name="Normand P."/>
            <person name="Lapierre P."/>
            <person name="Tisa L.S."/>
            <person name="Gogarten J.P."/>
            <person name="Alloisio N."/>
            <person name="Bagnarol E."/>
            <person name="Bassi C.A."/>
            <person name="Berry A.M."/>
            <person name="Bickhart D.M."/>
            <person name="Choisne N."/>
            <person name="Couloux A."/>
            <person name="Cournoyer B."/>
            <person name="Cruveiller S."/>
            <person name="Daubin V."/>
            <person name="Demange N."/>
            <person name="Francino M.P."/>
            <person name="Goltsman E."/>
            <person name="Huang Y."/>
            <person name="Kopp O.R."/>
            <person name="Labarre L."/>
            <person name="Lapidus A."/>
            <person name="Lavire C."/>
            <person name="Marechal J."/>
            <person name="Martinez M."/>
            <person name="Mastronunzio J.E."/>
            <person name="Mullin B.C."/>
            <person name="Niemann J."/>
            <person name="Pujic P."/>
            <person name="Rawnsley T."/>
            <person name="Rouy Z."/>
            <person name="Schenowitz C."/>
            <person name="Sellstedt A."/>
            <person name="Tavares F."/>
            <person name="Tomkins J.P."/>
            <person name="Vallenet D."/>
            <person name="Valverde C."/>
            <person name="Wall L.G."/>
            <person name="Wang Y."/>
            <person name="Medigue C."/>
            <person name="Benson D.R."/>
        </authorList>
    </citation>
    <scope>NUCLEOTIDE SEQUENCE [LARGE SCALE GENOMIC DNA]</scope>
    <source>
        <strain evidence="2">DSM 45986 / CECT 9034 / ACN14a</strain>
    </source>
</reference>
<protein>
    <submittedName>
        <fullName evidence="1">Uncharacterized protein</fullName>
    </submittedName>
</protein>
<name>Q0RHS8_FRAAA</name>
<dbReference type="AlphaFoldDB" id="Q0RHS8"/>
<keyword evidence="2" id="KW-1185">Reference proteome</keyword>
<dbReference type="HOGENOM" id="CLU_2769836_0_0_11"/>
<dbReference type="Proteomes" id="UP000000657">
    <property type="component" value="Chromosome"/>
</dbReference>
<dbReference type="STRING" id="326424.FRAAL4303"/>
<gene>
    <name evidence="1" type="ordered locus">FRAAL4303</name>
</gene>
<sequence>MLGIAARTERHTSVTQYGGHCYRPHGTLGDVTAPGKASRCVLSESACEMSVWAPPWRVDEWILRAWPKR</sequence>
<dbReference type="EMBL" id="CT573213">
    <property type="protein sequence ID" value="CAJ62945.1"/>
    <property type="molecule type" value="Genomic_DNA"/>
</dbReference>
<evidence type="ECO:0000313" key="1">
    <source>
        <dbReference type="EMBL" id="CAJ62945.1"/>
    </source>
</evidence>